<keyword evidence="3" id="KW-1185">Reference proteome</keyword>
<reference evidence="2 3" key="1">
    <citation type="submission" date="2017-11" db="EMBL/GenBank/DDBJ databases">
        <title>De-novo sequencing of pomegranate (Punica granatum L.) genome.</title>
        <authorList>
            <person name="Akparov Z."/>
            <person name="Amiraslanov A."/>
            <person name="Hajiyeva S."/>
            <person name="Abbasov M."/>
            <person name="Kaur K."/>
            <person name="Hamwieh A."/>
            <person name="Solovyev V."/>
            <person name="Salamov A."/>
            <person name="Braich B."/>
            <person name="Kosarev P."/>
            <person name="Mahmoud A."/>
            <person name="Hajiyev E."/>
            <person name="Babayeva S."/>
            <person name="Izzatullayeva V."/>
            <person name="Mammadov A."/>
            <person name="Mammadov A."/>
            <person name="Sharifova S."/>
            <person name="Ojaghi J."/>
            <person name="Eynullazada K."/>
            <person name="Bayramov B."/>
            <person name="Abdulazimova A."/>
            <person name="Shahmuradov I."/>
        </authorList>
    </citation>
    <scope>NUCLEOTIDE SEQUENCE [LARGE SCALE GENOMIC DNA]</scope>
    <source>
        <strain evidence="3">cv. AG2017</strain>
        <tissue evidence="2">Leaf</tissue>
    </source>
</reference>
<evidence type="ECO:0000256" key="1">
    <source>
        <dbReference type="SAM" id="MobiDB-lite"/>
    </source>
</evidence>
<sequence>MTRHLTIGRSHGDEVIVGGDICSARYTLLKFLNKEHFIANGCARVPGIPGTGQNLSVKVGSRARMRAPKCNVAWECPPSRGRATDAREKESPLPVYNPKVEGR</sequence>
<proteinExistence type="predicted"/>
<dbReference type="Proteomes" id="UP000233551">
    <property type="component" value="Unassembled WGS sequence"/>
</dbReference>
<feature type="compositionally biased region" description="Basic and acidic residues" evidence="1">
    <location>
        <begin position="82"/>
        <end position="91"/>
    </location>
</feature>
<comment type="caution">
    <text evidence="2">The sequence shown here is derived from an EMBL/GenBank/DDBJ whole genome shotgun (WGS) entry which is preliminary data.</text>
</comment>
<dbReference type="AlphaFoldDB" id="A0A2I0IC17"/>
<organism evidence="2 3">
    <name type="scientific">Punica granatum</name>
    <name type="common">Pomegranate</name>
    <dbReference type="NCBI Taxonomy" id="22663"/>
    <lineage>
        <taxon>Eukaryota</taxon>
        <taxon>Viridiplantae</taxon>
        <taxon>Streptophyta</taxon>
        <taxon>Embryophyta</taxon>
        <taxon>Tracheophyta</taxon>
        <taxon>Spermatophyta</taxon>
        <taxon>Magnoliopsida</taxon>
        <taxon>eudicotyledons</taxon>
        <taxon>Gunneridae</taxon>
        <taxon>Pentapetalae</taxon>
        <taxon>rosids</taxon>
        <taxon>malvids</taxon>
        <taxon>Myrtales</taxon>
        <taxon>Lythraceae</taxon>
        <taxon>Punica</taxon>
    </lineage>
</organism>
<feature type="region of interest" description="Disordered" evidence="1">
    <location>
        <begin position="78"/>
        <end position="103"/>
    </location>
</feature>
<accession>A0A2I0IC17</accession>
<gene>
    <name evidence="2" type="ORF">CRG98_038398</name>
</gene>
<dbReference type="EMBL" id="PGOL01003444">
    <property type="protein sequence ID" value="PKI41210.1"/>
    <property type="molecule type" value="Genomic_DNA"/>
</dbReference>
<evidence type="ECO:0000313" key="3">
    <source>
        <dbReference type="Proteomes" id="UP000233551"/>
    </source>
</evidence>
<evidence type="ECO:0000313" key="2">
    <source>
        <dbReference type="EMBL" id="PKI41210.1"/>
    </source>
</evidence>
<name>A0A2I0IC17_PUNGR</name>
<protein>
    <submittedName>
        <fullName evidence="2">Uncharacterized protein</fullName>
    </submittedName>
</protein>